<gene>
    <name evidence="7" type="ORF">SAMN02910350_00201</name>
</gene>
<dbReference type="Gene3D" id="3.40.50.1580">
    <property type="entry name" value="Nucleoside phosphorylase domain"/>
    <property type="match status" value="1"/>
</dbReference>
<dbReference type="InterPro" id="IPR000845">
    <property type="entry name" value="Nucleoside_phosphorylase_d"/>
</dbReference>
<dbReference type="GO" id="GO:0008782">
    <property type="term" value="F:adenosylhomocysteine nucleosidase activity"/>
    <property type="evidence" value="ECO:0007669"/>
    <property type="project" value="UniProtKB-EC"/>
</dbReference>
<dbReference type="GO" id="GO:0005829">
    <property type="term" value="C:cytosol"/>
    <property type="evidence" value="ECO:0007669"/>
    <property type="project" value="TreeGrafter"/>
</dbReference>
<dbReference type="EC" id="3.2.2.9" evidence="2"/>
<evidence type="ECO:0000256" key="2">
    <source>
        <dbReference type="ARBA" id="ARBA00011974"/>
    </source>
</evidence>
<keyword evidence="3" id="KW-0028">Amino-acid biosynthesis</keyword>
<dbReference type="InterPro" id="IPR010049">
    <property type="entry name" value="MTA_SAH_Nsdase"/>
</dbReference>
<proteinExistence type="predicted"/>
<dbReference type="NCBIfam" id="NF004079">
    <property type="entry name" value="PRK05584.1"/>
    <property type="match status" value="1"/>
</dbReference>
<dbReference type="GO" id="GO:0009164">
    <property type="term" value="P:nucleoside catabolic process"/>
    <property type="evidence" value="ECO:0007669"/>
    <property type="project" value="InterPro"/>
</dbReference>
<dbReference type="RefSeq" id="WP_090160631.1">
    <property type="nucleotide sequence ID" value="NZ_FMWK01000001.1"/>
</dbReference>
<organism evidence="7 8">
    <name type="scientific">Pseudobutyrivibrio xylanivorans</name>
    <dbReference type="NCBI Taxonomy" id="185007"/>
    <lineage>
        <taxon>Bacteria</taxon>
        <taxon>Bacillati</taxon>
        <taxon>Bacillota</taxon>
        <taxon>Clostridia</taxon>
        <taxon>Lachnospirales</taxon>
        <taxon>Lachnospiraceae</taxon>
        <taxon>Pseudobutyrivibrio</taxon>
    </lineage>
</organism>
<keyword evidence="5" id="KW-0486">Methionine biosynthesis</keyword>
<keyword evidence="4" id="KW-0378">Hydrolase</keyword>
<name>A0A1G5RQR1_PSEXY</name>
<dbReference type="Proteomes" id="UP000199428">
    <property type="component" value="Unassembled WGS sequence"/>
</dbReference>
<evidence type="ECO:0000313" key="7">
    <source>
        <dbReference type="EMBL" id="SCZ76336.1"/>
    </source>
</evidence>
<dbReference type="GO" id="GO:0019284">
    <property type="term" value="P:L-methionine salvage from S-adenosylmethionine"/>
    <property type="evidence" value="ECO:0007669"/>
    <property type="project" value="TreeGrafter"/>
</dbReference>
<dbReference type="EMBL" id="FMWK01000001">
    <property type="protein sequence ID" value="SCZ76336.1"/>
    <property type="molecule type" value="Genomic_DNA"/>
</dbReference>
<comment type="pathway">
    <text evidence="1">Amino-acid biosynthesis; L-methionine biosynthesis via salvage pathway; S-methyl-5-thio-alpha-D-ribose 1-phosphate from S-methyl-5'-thioadenosine (hydrolase route): step 1/2.</text>
</comment>
<protein>
    <recommendedName>
        <fullName evidence="2">adenosylhomocysteine nucleosidase</fullName>
        <ecNumber evidence="2">3.2.2.9</ecNumber>
    </recommendedName>
</protein>
<dbReference type="AlphaFoldDB" id="A0A1G5RQR1"/>
<evidence type="ECO:0000256" key="1">
    <source>
        <dbReference type="ARBA" id="ARBA00004945"/>
    </source>
</evidence>
<dbReference type="SUPFAM" id="SSF53167">
    <property type="entry name" value="Purine and uridine phosphorylases"/>
    <property type="match status" value="1"/>
</dbReference>
<dbReference type="Pfam" id="PF01048">
    <property type="entry name" value="PNP_UDP_1"/>
    <property type="match status" value="1"/>
</dbReference>
<accession>A0A1G5RQR1</accession>
<dbReference type="GO" id="GO:0019509">
    <property type="term" value="P:L-methionine salvage from methylthioadenosine"/>
    <property type="evidence" value="ECO:0007669"/>
    <property type="project" value="UniProtKB-UniPathway"/>
</dbReference>
<dbReference type="NCBIfam" id="TIGR01704">
    <property type="entry name" value="MTA_SAH-Nsdase"/>
    <property type="match status" value="1"/>
</dbReference>
<evidence type="ECO:0000256" key="5">
    <source>
        <dbReference type="ARBA" id="ARBA00023167"/>
    </source>
</evidence>
<dbReference type="UniPathway" id="UPA00904">
    <property type="reaction ID" value="UER00871"/>
</dbReference>
<evidence type="ECO:0000313" key="8">
    <source>
        <dbReference type="Proteomes" id="UP000199428"/>
    </source>
</evidence>
<sequence>MTLGIIGAMQMEIENLKPSIKNPTLETISGVTFIKGQINGIDVVAAVSGVGKVFAAVCTEIMILHFGVDHIINIGVAGTLVRDLKVLDVAVAESAVQHDMNTSALGDPVGLISGINVVNFEADKRLTQIVCDVLKDKGIPYQTGVIASGDMFVDTDKQRDKIRQNFKAIACEMEGGSIAHVCYINDVPFTLIRSISDGDGSAMDYNTFAGKAAEQSINIVLDVIARIK</sequence>
<dbReference type="PANTHER" id="PTHR46832">
    <property type="entry name" value="5'-METHYLTHIOADENOSINE/S-ADENOSYLHOMOCYSTEINE NUCLEOSIDASE"/>
    <property type="match status" value="1"/>
</dbReference>
<evidence type="ECO:0000256" key="4">
    <source>
        <dbReference type="ARBA" id="ARBA00022801"/>
    </source>
</evidence>
<dbReference type="CDD" id="cd09008">
    <property type="entry name" value="MTAN"/>
    <property type="match status" value="1"/>
</dbReference>
<dbReference type="PANTHER" id="PTHR46832:SF1">
    <property type="entry name" value="5'-METHYLTHIOADENOSINE_S-ADENOSYLHOMOCYSTEINE NUCLEOSIDASE"/>
    <property type="match status" value="1"/>
</dbReference>
<feature type="domain" description="Nucleoside phosphorylase" evidence="6">
    <location>
        <begin position="2"/>
        <end position="225"/>
    </location>
</feature>
<dbReference type="GO" id="GO:0008930">
    <property type="term" value="F:methylthioadenosine nucleosidase activity"/>
    <property type="evidence" value="ECO:0007669"/>
    <property type="project" value="InterPro"/>
</dbReference>
<reference evidence="7 8" key="1">
    <citation type="submission" date="2016-10" db="EMBL/GenBank/DDBJ databases">
        <authorList>
            <person name="de Groot N.N."/>
        </authorList>
    </citation>
    <scope>NUCLEOTIDE SEQUENCE [LARGE SCALE GENOMIC DNA]</scope>
    <source>
        <strain evidence="7 8">DSM 10317</strain>
    </source>
</reference>
<evidence type="ECO:0000256" key="3">
    <source>
        <dbReference type="ARBA" id="ARBA00022605"/>
    </source>
</evidence>
<evidence type="ECO:0000259" key="6">
    <source>
        <dbReference type="Pfam" id="PF01048"/>
    </source>
</evidence>
<dbReference type="InterPro" id="IPR035994">
    <property type="entry name" value="Nucleoside_phosphorylase_sf"/>
</dbReference>